<dbReference type="NCBIfam" id="NF001490">
    <property type="entry name" value="PRK00346.1-4"/>
    <property type="match status" value="1"/>
</dbReference>
<dbReference type="RefSeq" id="WP_244525739.1">
    <property type="nucleotide sequence ID" value="NZ_FONW01000005.1"/>
</dbReference>
<dbReference type="SUPFAM" id="SSF64167">
    <property type="entry name" value="SurE-like"/>
    <property type="match status" value="1"/>
</dbReference>
<keyword evidence="4 5" id="KW-0378">Hydrolase</keyword>
<proteinExistence type="inferred from homology"/>
<keyword evidence="5" id="KW-0547">Nucleotide-binding</keyword>
<dbReference type="STRING" id="655355.SAMN05216283_105130"/>
<evidence type="ECO:0000256" key="5">
    <source>
        <dbReference type="HAMAP-Rule" id="MF_00060"/>
    </source>
</evidence>
<dbReference type="InterPro" id="IPR030048">
    <property type="entry name" value="SurE"/>
</dbReference>
<dbReference type="GO" id="GO:0000166">
    <property type="term" value="F:nucleotide binding"/>
    <property type="evidence" value="ECO:0007669"/>
    <property type="project" value="UniProtKB-KW"/>
</dbReference>
<feature type="binding site" evidence="5">
    <location>
        <position position="120"/>
    </location>
    <ligand>
        <name>a divalent metal cation</name>
        <dbReference type="ChEBI" id="CHEBI:60240"/>
    </ligand>
</feature>
<evidence type="ECO:0000256" key="1">
    <source>
        <dbReference type="ARBA" id="ARBA00000815"/>
    </source>
</evidence>
<dbReference type="GO" id="GO:0008253">
    <property type="term" value="F:5'-nucleotidase activity"/>
    <property type="evidence" value="ECO:0007669"/>
    <property type="project" value="UniProtKB-UniRule"/>
</dbReference>
<accession>A0A1I2I6Z8</accession>
<dbReference type="PANTHER" id="PTHR30457:SF0">
    <property type="entry name" value="PHOSPHATASE, PUTATIVE (AFU_ORTHOLOGUE AFUA_4G01070)-RELATED"/>
    <property type="match status" value="1"/>
</dbReference>
<dbReference type="GO" id="GO:0046872">
    <property type="term" value="F:metal ion binding"/>
    <property type="evidence" value="ECO:0007669"/>
    <property type="project" value="UniProtKB-UniRule"/>
</dbReference>
<organism evidence="7 8">
    <name type="scientific">Sunxiuqinia elliptica</name>
    <dbReference type="NCBI Taxonomy" id="655355"/>
    <lineage>
        <taxon>Bacteria</taxon>
        <taxon>Pseudomonadati</taxon>
        <taxon>Bacteroidota</taxon>
        <taxon>Bacteroidia</taxon>
        <taxon>Marinilabiliales</taxon>
        <taxon>Prolixibacteraceae</taxon>
        <taxon>Sunxiuqinia</taxon>
    </lineage>
</organism>
<comment type="cofactor">
    <cofactor evidence="5">
        <name>a divalent metal cation</name>
        <dbReference type="ChEBI" id="CHEBI:60240"/>
    </cofactor>
    <text evidence="5">Binds 1 divalent metal cation per subunit.</text>
</comment>
<protein>
    <recommendedName>
        <fullName evidence="5">5'-nucleotidase SurE</fullName>
        <ecNumber evidence="5">3.1.3.5</ecNumber>
    </recommendedName>
    <alternativeName>
        <fullName evidence="5">Nucleoside 5'-monophosphate phosphohydrolase</fullName>
    </alternativeName>
</protein>
<dbReference type="Pfam" id="PF01975">
    <property type="entry name" value="SurE"/>
    <property type="match status" value="1"/>
</dbReference>
<evidence type="ECO:0000313" key="7">
    <source>
        <dbReference type="EMBL" id="SFF37408.1"/>
    </source>
</evidence>
<dbReference type="Gene3D" id="3.40.1210.10">
    <property type="entry name" value="Survival protein SurE-like phosphatase/nucleotidase"/>
    <property type="match status" value="1"/>
</dbReference>
<feature type="binding site" evidence="5">
    <location>
        <position position="33"/>
    </location>
    <ligand>
        <name>a divalent metal cation</name>
        <dbReference type="ChEBI" id="CHEBI:60240"/>
    </ligand>
</feature>
<evidence type="ECO:0000256" key="4">
    <source>
        <dbReference type="ARBA" id="ARBA00022801"/>
    </source>
</evidence>
<feature type="binding site" evidence="5">
    <location>
        <position position="34"/>
    </location>
    <ligand>
        <name>a divalent metal cation</name>
        <dbReference type="ChEBI" id="CHEBI:60240"/>
    </ligand>
</feature>
<dbReference type="PANTHER" id="PTHR30457">
    <property type="entry name" value="5'-NUCLEOTIDASE SURE"/>
    <property type="match status" value="1"/>
</dbReference>
<comment type="catalytic activity">
    <reaction evidence="1 5">
        <text>a ribonucleoside 5'-phosphate + H2O = a ribonucleoside + phosphate</text>
        <dbReference type="Rhea" id="RHEA:12484"/>
        <dbReference type="ChEBI" id="CHEBI:15377"/>
        <dbReference type="ChEBI" id="CHEBI:18254"/>
        <dbReference type="ChEBI" id="CHEBI:43474"/>
        <dbReference type="ChEBI" id="CHEBI:58043"/>
        <dbReference type="EC" id="3.1.3.5"/>
    </reaction>
</comment>
<dbReference type="EMBL" id="FONW01000005">
    <property type="protein sequence ID" value="SFF37408.1"/>
    <property type="molecule type" value="Genomic_DNA"/>
</dbReference>
<comment type="function">
    <text evidence="5">Nucleotidase that shows phosphatase activity on nucleoside 5'-monophosphates.</text>
</comment>
<comment type="similarity">
    <text evidence="2 5">Belongs to the SurE nucleotidase family.</text>
</comment>
<evidence type="ECO:0000259" key="6">
    <source>
        <dbReference type="Pfam" id="PF01975"/>
    </source>
</evidence>
<dbReference type="EC" id="3.1.3.5" evidence="5"/>
<name>A0A1I2I6Z8_9BACT</name>
<gene>
    <name evidence="5" type="primary">surE</name>
    <name evidence="7" type="ORF">SAMN05216283_105130</name>
</gene>
<feature type="domain" description="Survival protein SurE-like phosphatase/nucleotidase" evidence="6">
    <location>
        <begin position="28"/>
        <end position="209"/>
    </location>
</feature>
<sequence>MLLYLRNRKVEYADEMNSFMEMKERPLIFITNDDGIEAKGLKEVAEVMRLFGDVVVVAPEMAMSGMSSAISVERPLRATKVHEEEGYIAYKCSGTPVDCVKLGFNHLVERLPDFVISGINHGANSSISVVYSGTMGAAIEGCLHGVPSIGFSLCDYAPDADFSKAKMWVARVFQSVFEKSLPPFVCLNVNIPKGNIEGIEVCRQAAGKWVEELEKRTDPHQREYYWLAGYFKNFEPDVEGTDMHALDNQKVSVVPVNVDMTCRETFMQMRDWQF</sequence>
<comment type="subcellular location">
    <subcellularLocation>
        <location evidence="5">Cytoplasm</location>
    </subcellularLocation>
</comment>
<keyword evidence="8" id="KW-1185">Reference proteome</keyword>
<dbReference type="HAMAP" id="MF_00060">
    <property type="entry name" value="SurE"/>
    <property type="match status" value="1"/>
</dbReference>
<dbReference type="InterPro" id="IPR002828">
    <property type="entry name" value="SurE-like_Pase/nucleotidase"/>
</dbReference>
<keyword evidence="3 5" id="KW-0479">Metal-binding</keyword>
<feature type="binding site" evidence="5">
    <location>
        <position position="64"/>
    </location>
    <ligand>
        <name>a divalent metal cation</name>
        <dbReference type="ChEBI" id="CHEBI:60240"/>
    </ligand>
</feature>
<dbReference type="AlphaFoldDB" id="A0A1I2I6Z8"/>
<dbReference type="NCBIfam" id="TIGR00087">
    <property type="entry name" value="surE"/>
    <property type="match status" value="1"/>
</dbReference>
<evidence type="ECO:0000256" key="3">
    <source>
        <dbReference type="ARBA" id="ARBA00022723"/>
    </source>
</evidence>
<evidence type="ECO:0000313" key="8">
    <source>
        <dbReference type="Proteomes" id="UP000198964"/>
    </source>
</evidence>
<reference evidence="7 8" key="1">
    <citation type="submission" date="2016-10" db="EMBL/GenBank/DDBJ databases">
        <authorList>
            <person name="de Groot N.N."/>
        </authorList>
    </citation>
    <scope>NUCLEOTIDE SEQUENCE [LARGE SCALE GENOMIC DNA]</scope>
    <source>
        <strain evidence="7 8">CGMCC 1.9156</strain>
    </source>
</reference>
<keyword evidence="5" id="KW-0963">Cytoplasm</keyword>
<dbReference type="InterPro" id="IPR036523">
    <property type="entry name" value="SurE-like_sf"/>
</dbReference>
<dbReference type="Proteomes" id="UP000198964">
    <property type="component" value="Unassembled WGS sequence"/>
</dbReference>
<evidence type="ECO:0000256" key="2">
    <source>
        <dbReference type="ARBA" id="ARBA00011062"/>
    </source>
</evidence>
<dbReference type="GO" id="GO:0005737">
    <property type="term" value="C:cytoplasm"/>
    <property type="evidence" value="ECO:0007669"/>
    <property type="project" value="UniProtKB-SubCell"/>
</dbReference>
<dbReference type="NCBIfam" id="NF001492">
    <property type="entry name" value="PRK00346.2-2"/>
    <property type="match status" value="1"/>
</dbReference>